<comment type="similarity">
    <text evidence="1">Belongs to the class-II pyridine nucleotide-disulfide oxidoreductase family.</text>
</comment>
<keyword evidence="3" id="KW-0560">Oxidoreductase</keyword>
<dbReference type="InterPro" id="IPR050097">
    <property type="entry name" value="Ferredoxin-NADP_redctase_2"/>
</dbReference>
<keyword evidence="7" id="KW-1185">Reference proteome</keyword>
<feature type="chain" id="PRO_5040982906" description="FAD/NAD(P)-binding domain-containing protein" evidence="4">
    <location>
        <begin position="22"/>
        <end position="432"/>
    </location>
</feature>
<feature type="domain" description="FAD/NAD(P)-binding" evidence="5">
    <location>
        <begin position="70"/>
        <end position="372"/>
    </location>
</feature>
<dbReference type="GeneID" id="81370533"/>
<accession>A0A9W9VY57</accession>
<evidence type="ECO:0000313" key="6">
    <source>
        <dbReference type="EMBL" id="KAJ5391426.1"/>
    </source>
</evidence>
<dbReference type="PRINTS" id="PR00368">
    <property type="entry name" value="FADPNR"/>
</dbReference>
<reference evidence="6" key="1">
    <citation type="submission" date="2022-12" db="EMBL/GenBank/DDBJ databases">
        <authorList>
            <person name="Petersen C."/>
        </authorList>
    </citation>
    <scope>NUCLEOTIDE SEQUENCE</scope>
    <source>
        <strain evidence="6">IBT 29677</strain>
    </source>
</reference>
<evidence type="ECO:0000259" key="5">
    <source>
        <dbReference type="Pfam" id="PF07992"/>
    </source>
</evidence>
<dbReference type="Proteomes" id="UP001147747">
    <property type="component" value="Unassembled WGS sequence"/>
</dbReference>
<dbReference type="SUPFAM" id="SSF51905">
    <property type="entry name" value="FAD/NAD(P)-binding domain"/>
    <property type="match status" value="1"/>
</dbReference>
<comment type="caution">
    <text evidence="6">The sequence shown here is derived from an EMBL/GenBank/DDBJ whole genome shotgun (WGS) entry which is preliminary data.</text>
</comment>
<keyword evidence="2" id="KW-0285">Flavoprotein</keyword>
<dbReference type="RefSeq" id="XP_056487104.1">
    <property type="nucleotide sequence ID" value="XM_056631553.1"/>
</dbReference>
<gene>
    <name evidence="6" type="ORF">N7509_006916</name>
</gene>
<dbReference type="PRINTS" id="PR00469">
    <property type="entry name" value="PNDRDTASEII"/>
</dbReference>
<dbReference type="InterPro" id="IPR036188">
    <property type="entry name" value="FAD/NAD-bd_sf"/>
</dbReference>
<evidence type="ECO:0000256" key="3">
    <source>
        <dbReference type="ARBA" id="ARBA00023002"/>
    </source>
</evidence>
<evidence type="ECO:0000256" key="4">
    <source>
        <dbReference type="SAM" id="SignalP"/>
    </source>
</evidence>
<dbReference type="Gene3D" id="3.50.50.60">
    <property type="entry name" value="FAD/NAD(P)-binding domain"/>
    <property type="match status" value="2"/>
</dbReference>
<name>A0A9W9VY57_9EURO</name>
<sequence>MVQCRTFLWQLCLLSIPLASALTVPQKVLAEGNDVSELTDDELMFNTTDISISSFDARSCDNWDPTTWDYDVAIVGGGPAGLAASMSLGRVARTSLMYDSNEYRNGQTRYMHDVLGQDGQVPLKFRIAARSQIDQYYGDYSFRTTLGRKVTYIQPLAKGFRIFDDKGGKILARKVILATGITDILPNKPGFSEAFGKGLFWCPWCDGFDYKGRAMVIYGKPGKFASAIGGALNMRKLTTNIQIVTGGKLTDEDKKAAEERWPGWEKVIKGTYGIKVHEVDITKLERTAKGNEPSDDEYKLTLSGSPNTLVTNGILYSTDTKQTSDLYKQLHLQMDGSSVKVATNMETSVGGIYSVGDANNDGSTNAYHAMWSAKRAVVNAHVALSKEEYLENVPVVMVAAEGGDEEFYQRQIDELQWTIGNDIEELYKTLGA</sequence>
<dbReference type="PANTHER" id="PTHR48105">
    <property type="entry name" value="THIOREDOXIN REDUCTASE 1-RELATED-RELATED"/>
    <property type="match status" value="1"/>
</dbReference>
<proteinExistence type="inferred from homology"/>
<dbReference type="AlphaFoldDB" id="A0A9W9VY57"/>
<evidence type="ECO:0000256" key="2">
    <source>
        <dbReference type="ARBA" id="ARBA00022630"/>
    </source>
</evidence>
<dbReference type="InterPro" id="IPR023753">
    <property type="entry name" value="FAD/NAD-binding_dom"/>
</dbReference>
<dbReference type="GO" id="GO:0016491">
    <property type="term" value="F:oxidoreductase activity"/>
    <property type="evidence" value="ECO:0007669"/>
    <property type="project" value="UniProtKB-KW"/>
</dbReference>
<evidence type="ECO:0000256" key="1">
    <source>
        <dbReference type="ARBA" id="ARBA00009333"/>
    </source>
</evidence>
<reference evidence="6" key="2">
    <citation type="journal article" date="2023" name="IMA Fungus">
        <title>Comparative genomic study of the Penicillium genus elucidates a diverse pangenome and 15 lateral gene transfer events.</title>
        <authorList>
            <person name="Petersen C."/>
            <person name="Sorensen T."/>
            <person name="Nielsen M.R."/>
            <person name="Sondergaard T.E."/>
            <person name="Sorensen J.L."/>
            <person name="Fitzpatrick D.A."/>
            <person name="Frisvad J.C."/>
            <person name="Nielsen K.L."/>
        </authorList>
    </citation>
    <scope>NUCLEOTIDE SEQUENCE</scope>
    <source>
        <strain evidence="6">IBT 29677</strain>
    </source>
</reference>
<dbReference type="GO" id="GO:0097237">
    <property type="term" value="P:cellular response to toxic substance"/>
    <property type="evidence" value="ECO:0007669"/>
    <property type="project" value="UniProtKB-ARBA"/>
</dbReference>
<feature type="signal peptide" evidence="4">
    <location>
        <begin position="1"/>
        <end position="21"/>
    </location>
</feature>
<dbReference type="OrthoDB" id="4570620at2759"/>
<evidence type="ECO:0000313" key="7">
    <source>
        <dbReference type="Proteomes" id="UP001147747"/>
    </source>
</evidence>
<protein>
    <recommendedName>
        <fullName evidence="5">FAD/NAD(P)-binding domain-containing protein</fullName>
    </recommendedName>
</protein>
<organism evidence="6 7">
    <name type="scientific">Penicillium cosmopolitanum</name>
    <dbReference type="NCBI Taxonomy" id="1131564"/>
    <lineage>
        <taxon>Eukaryota</taxon>
        <taxon>Fungi</taxon>
        <taxon>Dikarya</taxon>
        <taxon>Ascomycota</taxon>
        <taxon>Pezizomycotina</taxon>
        <taxon>Eurotiomycetes</taxon>
        <taxon>Eurotiomycetidae</taxon>
        <taxon>Eurotiales</taxon>
        <taxon>Aspergillaceae</taxon>
        <taxon>Penicillium</taxon>
    </lineage>
</organism>
<keyword evidence="4" id="KW-0732">Signal</keyword>
<dbReference type="Pfam" id="PF07992">
    <property type="entry name" value="Pyr_redox_2"/>
    <property type="match status" value="1"/>
</dbReference>
<dbReference type="EMBL" id="JAPZBU010000008">
    <property type="protein sequence ID" value="KAJ5391426.1"/>
    <property type="molecule type" value="Genomic_DNA"/>
</dbReference>